<evidence type="ECO:0000313" key="1">
    <source>
        <dbReference type="EMBL" id="SFU20281.1"/>
    </source>
</evidence>
<sequence>MAKPLLRSGKLDDLQALGENVQMIFMSTLRLRRQQNLFNCLAIPQRYEDDNRMNGYAPLESKVIVWSAASETEQHSALCHLGDCQTALLKRTQRENASDASRLIWAISSAGTHHASLRQLGARVQHIMTRAEEG</sequence>
<reference evidence="2" key="1">
    <citation type="submission" date="2016-10" db="EMBL/GenBank/DDBJ databases">
        <authorList>
            <person name="Varghese N."/>
            <person name="Submissions S."/>
        </authorList>
    </citation>
    <scope>NUCLEOTIDE SEQUENCE [LARGE SCALE GENOMIC DNA]</scope>
    <source>
        <strain evidence="2">Ah-143</strain>
    </source>
</reference>
<dbReference type="RefSeq" id="WP_090126865.1">
    <property type="nucleotide sequence ID" value="NZ_CP045300.1"/>
</dbReference>
<dbReference type="EMBL" id="FPAU01000012">
    <property type="protein sequence ID" value="SFU20281.1"/>
    <property type="molecule type" value="Genomic_DNA"/>
</dbReference>
<evidence type="ECO:0000313" key="2">
    <source>
        <dbReference type="Proteomes" id="UP000199187"/>
    </source>
</evidence>
<name>A0A1I7E8L9_9ENTR</name>
<proteinExistence type="predicted"/>
<dbReference type="Proteomes" id="UP000199187">
    <property type="component" value="Unassembled WGS sequence"/>
</dbReference>
<protein>
    <submittedName>
        <fullName evidence="1">Uncharacterized protein</fullName>
    </submittedName>
</protein>
<dbReference type="AlphaFoldDB" id="A0A1I7E8L9"/>
<accession>A0A1I7E8L9</accession>
<gene>
    <name evidence="1" type="ORF">SAMN05192562_11250</name>
</gene>
<keyword evidence="2" id="KW-1185">Reference proteome</keyword>
<organism evidence="1 2">
    <name type="scientific">Kosakonia arachidis</name>
    <dbReference type="NCBI Taxonomy" id="551989"/>
    <lineage>
        <taxon>Bacteria</taxon>
        <taxon>Pseudomonadati</taxon>
        <taxon>Pseudomonadota</taxon>
        <taxon>Gammaproteobacteria</taxon>
        <taxon>Enterobacterales</taxon>
        <taxon>Enterobacteriaceae</taxon>
        <taxon>Kosakonia</taxon>
    </lineage>
</organism>